<dbReference type="SUPFAM" id="SSF48371">
    <property type="entry name" value="ARM repeat"/>
    <property type="match status" value="1"/>
</dbReference>
<gene>
    <name evidence="1" type="ORF">BLNAU_6137</name>
</gene>
<dbReference type="InterPro" id="IPR016024">
    <property type="entry name" value="ARM-type_fold"/>
</dbReference>
<evidence type="ECO:0000313" key="1">
    <source>
        <dbReference type="EMBL" id="KAK2958888.1"/>
    </source>
</evidence>
<accession>A0ABQ9Y568</accession>
<dbReference type="EMBL" id="JARBJD010000034">
    <property type="protein sequence ID" value="KAK2958888.1"/>
    <property type="molecule type" value="Genomic_DNA"/>
</dbReference>
<comment type="caution">
    <text evidence="1">The sequence shown here is derived from an EMBL/GenBank/DDBJ whole genome shotgun (WGS) entry which is preliminary data.</text>
</comment>
<proteinExistence type="predicted"/>
<evidence type="ECO:0000313" key="2">
    <source>
        <dbReference type="Proteomes" id="UP001281761"/>
    </source>
</evidence>
<reference evidence="1 2" key="1">
    <citation type="journal article" date="2022" name="bioRxiv">
        <title>Genomics of Preaxostyla Flagellates Illuminates Evolutionary Transitions and the Path Towards Mitochondrial Loss.</title>
        <authorList>
            <person name="Novak L.V.F."/>
            <person name="Treitli S.C."/>
            <person name="Pyrih J."/>
            <person name="Halakuc P."/>
            <person name="Pipaliya S.V."/>
            <person name="Vacek V."/>
            <person name="Brzon O."/>
            <person name="Soukal P."/>
            <person name="Eme L."/>
            <person name="Dacks J.B."/>
            <person name="Karnkowska A."/>
            <person name="Elias M."/>
            <person name="Hampl V."/>
        </authorList>
    </citation>
    <scope>NUCLEOTIDE SEQUENCE [LARGE SCALE GENOMIC DNA]</scope>
    <source>
        <strain evidence="1">NAU3</strain>
        <tissue evidence="1">Gut</tissue>
    </source>
</reference>
<keyword evidence="2" id="KW-1185">Reference proteome</keyword>
<dbReference type="Proteomes" id="UP001281761">
    <property type="component" value="Unassembled WGS sequence"/>
</dbReference>
<name>A0ABQ9Y568_9EUKA</name>
<organism evidence="1 2">
    <name type="scientific">Blattamonas nauphoetae</name>
    <dbReference type="NCBI Taxonomy" id="2049346"/>
    <lineage>
        <taxon>Eukaryota</taxon>
        <taxon>Metamonada</taxon>
        <taxon>Preaxostyla</taxon>
        <taxon>Oxymonadida</taxon>
        <taxon>Blattamonas</taxon>
    </lineage>
</organism>
<sequence length="367" mass="42465">MISTFEAPAFMIWNPNNERLMMIAQKVKNRKMITSGEYAHFLYWNEDDPITAYSVEPAIVALFSMVRNGFNLDEELASKASKLISLITQRVSLWDYAEKLWYAVGRGYEDKAEGFVDSIVMLLSSPHPSVFRNTMKFTSVFLRCFDWVSRFKMVSSHLIPKVLSALSRLDRTVIDEKELMDNIKTLFVWCSDLSAPIFVGHLAKQPSMDSRIVNNVPSLLQISRYHLLTSWRDGCEPIMDFMFNLFELSVKHQPALDFVCSSHIPMIYQSLLSKLEVEDTKSDILWCLPRLVSTWQTDKEEEEQEEAEEKDEIVVRMHTLFQIYEKEGCGDGLEQTLFHDHLTAEGKFVRKSSYNGLTYLGMNSRLE</sequence>
<protein>
    <submittedName>
        <fullName evidence="1">Uncharacterized protein</fullName>
    </submittedName>
</protein>